<evidence type="ECO:0000256" key="3">
    <source>
        <dbReference type="ARBA" id="ARBA00022722"/>
    </source>
</evidence>
<dbReference type="Gene3D" id="3.40.50.1010">
    <property type="entry name" value="5'-nuclease"/>
    <property type="match status" value="1"/>
</dbReference>
<name>A0A7H0K264_9CORY</name>
<evidence type="ECO:0000256" key="2">
    <source>
        <dbReference type="ARBA" id="ARBA00022649"/>
    </source>
</evidence>
<comment type="similarity">
    <text evidence="7 8">Belongs to the PINc/VapC protein family.</text>
</comment>
<protein>
    <recommendedName>
        <fullName evidence="8">Ribonuclease VapC</fullName>
        <shortName evidence="8">RNase VapC</shortName>
        <ecNumber evidence="8">3.1.-.-</ecNumber>
    </recommendedName>
    <alternativeName>
        <fullName evidence="8">Toxin VapC</fullName>
    </alternativeName>
</protein>
<keyword evidence="2 8" id="KW-1277">Toxin-antitoxin system</keyword>
<dbReference type="Proteomes" id="UP000642876">
    <property type="component" value="Unassembled WGS sequence"/>
</dbReference>
<keyword evidence="6 8" id="KW-0460">Magnesium</keyword>
<dbReference type="EC" id="3.1.-.-" evidence="8"/>
<dbReference type="EMBL" id="CP061032">
    <property type="protein sequence ID" value="QNP91380.1"/>
    <property type="molecule type" value="Genomic_DNA"/>
</dbReference>
<dbReference type="KEGG" id="cluj:IAU68_08785"/>
<dbReference type="HAMAP" id="MF_00265">
    <property type="entry name" value="VapC_Nob1"/>
    <property type="match status" value="1"/>
</dbReference>
<feature type="domain" description="PIN" evidence="9">
    <location>
        <begin position="9"/>
        <end position="118"/>
    </location>
</feature>
<keyword evidence="5 8" id="KW-0378">Hydrolase</keyword>
<gene>
    <name evidence="8" type="primary">vapC</name>
    <name evidence="10" type="ORF">H7348_00415</name>
    <name evidence="11" type="ORF">IAU68_08785</name>
</gene>
<dbReference type="Pfam" id="PF01850">
    <property type="entry name" value="PIN"/>
    <property type="match status" value="1"/>
</dbReference>
<dbReference type="GO" id="GO:0000287">
    <property type="term" value="F:magnesium ion binding"/>
    <property type="evidence" value="ECO:0007669"/>
    <property type="project" value="UniProtKB-UniRule"/>
</dbReference>
<dbReference type="AlphaFoldDB" id="A0A7H0K264"/>
<dbReference type="PANTHER" id="PTHR33653:SF1">
    <property type="entry name" value="RIBONUCLEASE VAPC2"/>
    <property type="match status" value="1"/>
</dbReference>
<dbReference type="InterPro" id="IPR050556">
    <property type="entry name" value="Type_II_TA_system_RNase"/>
</dbReference>
<evidence type="ECO:0000256" key="1">
    <source>
        <dbReference type="ARBA" id="ARBA00001946"/>
    </source>
</evidence>
<dbReference type="GO" id="GO:0004540">
    <property type="term" value="F:RNA nuclease activity"/>
    <property type="evidence" value="ECO:0007669"/>
    <property type="project" value="InterPro"/>
</dbReference>
<reference evidence="12 13" key="1">
    <citation type="submission" date="2020-08" db="EMBL/GenBank/DDBJ databases">
        <title>novel species in genus Corynebacterium.</title>
        <authorList>
            <person name="Zhang G."/>
        </authorList>
    </citation>
    <scope>NUCLEOTIDE SEQUENCE [LARGE SCALE GENOMIC DNA]</scope>
    <source>
        <strain evidence="11">Zg-917</strain>
        <strain evidence="12 13">zg-917</strain>
    </source>
</reference>
<evidence type="ECO:0000259" key="9">
    <source>
        <dbReference type="Pfam" id="PF01850"/>
    </source>
</evidence>
<feature type="binding site" evidence="8">
    <location>
        <position position="10"/>
    </location>
    <ligand>
        <name>Mg(2+)</name>
        <dbReference type="ChEBI" id="CHEBI:18420"/>
    </ligand>
</feature>
<sequence>MRVAERGLLDTSVLFGLDDIDLDRLPDHWAISAVTMAELSAGPAAANDPVERARRANQAHAVSELVECISFDDRAARAYALVYGAVMKAGRKPKRRAFDLLIASCALAEGLDLYTRNPGNFRGLEELIRVIQI</sequence>
<evidence type="ECO:0000256" key="4">
    <source>
        <dbReference type="ARBA" id="ARBA00022723"/>
    </source>
</evidence>
<feature type="binding site" evidence="8">
    <location>
        <position position="99"/>
    </location>
    <ligand>
        <name>Mg(2+)</name>
        <dbReference type="ChEBI" id="CHEBI:18420"/>
    </ligand>
</feature>
<dbReference type="Proteomes" id="UP000516235">
    <property type="component" value="Chromosome"/>
</dbReference>
<dbReference type="CDD" id="cd18732">
    <property type="entry name" value="PIN_MtVapC4-C5_like"/>
    <property type="match status" value="1"/>
</dbReference>
<keyword evidence="8" id="KW-0800">Toxin</keyword>
<evidence type="ECO:0000313" key="10">
    <source>
        <dbReference type="EMBL" id="MBC3177783.1"/>
    </source>
</evidence>
<dbReference type="InterPro" id="IPR022907">
    <property type="entry name" value="VapC_family"/>
</dbReference>
<evidence type="ECO:0000256" key="5">
    <source>
        <dbReference type="ARBA" id="ARBA00022801"/>
    </source>
</evidence>
<dbReference type="InterPro" id="IPR002716">
    <property type="entry name" value="PIN_dom"/>
</dbReference>
<comment type="function">
    <text evidence="8">Toxic component of a toxin-antitoxin (TA) system. An RNase.</text>
</comment>
<dbReference type="PANTHER" id="PTHR33653">
    <property type="entry name" value="RIBONUCLEASE VAPC2"/>
    <property type="match status" value="1"/>
</dbReference>
<evidence type="ECO:0000313" key="13">
    <source>
        <dbReference type="Proteomes" id="UP000642876"/>
    </source>
</evidence>
<evidence type="ECO:0000256" key="8">
    <source>
        <dbReference type="HAMAP-Rule" id="MF_00265"/>
    </source>
</evidence>
<dbReference type="GO" id="GO:0090729">
    <property type="term" value="F:toxin activity"/>
    <property type="evidence" value="ECO:0007669"/>
    <property type="project" value="UniProtKB-KW"/>
</dbReference>
<accession>A0A7H0K264</accession>
<dbReference type="InterPro" id="IPR029060">
    <property type="entry name" value="PIN-like_dom_sf"/>
</dbReference>
<dbReference type="SUPFAM" id="SSF88723">
    <property type="entry name" value="PIN domain-like"/>
    <property type="match status" value="1"/>
</dbReference>
<keyword evidence="3 8" id="KW-0540">Nuclease</keyword>
<evidence type="ECO:0000256" key="7">
    <source>
        <dbReference type="ARBA" id="ARBA00038093"/>
    </source>
</evidence>
<proteinExistence type="inferred from homology"/>
<dbReference type="EMBL" id="JACMYE010000001">
    <property type="protein sequence ID" value="MBC3177783.1"/>
    <property type="molecule type" value="Genomic_DNA"/>
</dbReference>
<dbReference type="GO" id="GO:0016787">
    <property type="term" value="F:hydrolase activity"/>
    <property type="evidence" value="ECO:0007669"/>
    <property type="project" value="UniProtKB-KW"/>
</dbReference>
<keyword evidence="4 8" id="KW-0479">Metal-binding</keyword>
<keyword evidence="13" id="KW-1185">Reference proteome</keyword>
<comment type="cofactor">
    <cofactor evidence="1 8">
        <name>Mg(2+)</name>
        <dbReference type="ChEBI" id="CHEBI:18420"/>
    </cofactor>
</comment>
<evidence type="ECO:0000313" key="12">
    <source>
        <dbReference type="Proteomes" id="UP000516235"/>
    </source>
</evidence>
<evidence type="ECO:0000256" key="6">
    <source>
        <dbReference type="ARBA" id="ARBA00022842"/>
    </source>
</evidence>
<organism evidence="11 12">
    <name type="scientific">Corynebacterium lujinxingii</name>
    <dbReference type="NCBI Taxonomy" id="2763010"/>
    <lineage>
        <taxon>Bacteria</taxon>
        <taxon>Bacillati</taxon>
        <taxon>Actinomycetota</taxon>
        <taxon>Actinomycetes</taxon>
        <taxon>Mycobacteriales</taxon>
        <taxon>Corynebacteriaceae</taxon>
        <taxon>Corynebacterium</taxon>
    </lineage>
</organism>
<evidence type="ECO:0000313" key="11">
    <source>
        <dbReference type="EMBL" id="QNP91380.1"/>
    </source>
</evidence>